<evidence type="ECO:0000313" key="4">
    <source>
        <dbReference type="Proteomes" id="UP000220251"/>
    </source>
</evidence>
<organism evidence="3 4">
    <name type="scientific">Estrella lausannensis</name>
    <dbReference type="NCBI Taxonomy" id="483423"/>
    <lineage>
        <taxon>Bacteria</taxon>
        <taxon>Pseudomonadati</taxon>
        <taxon>Chlamydiota</taxon>
        <taxon>Chlamydiia</taxon>
        <taxon>Parachlamydiales</taxon>
        <taxon>Candidatus Criblamydiaceae</taxon>
        <taxon>Estrella</taxon>
    </lineage>
</organism>
<accession>A0A0H5DPX2</accession>
<evidence type="ECO:0000313" key="3">
    <source>
        <dbReference type="EMBL" id="CRX37564.1"/>
    </source>
</evidence>
<gene>
    <name evidence="3" type="ORF">ELAC_0203</name>
</gene>
<keyword evidence="1" id="KW-0732">Signal</keyword>
<name>A0A0H5DPX2_9BACT</name>
<sequence length="292" mass="32989">MKGSKLLKGCIFTALFFMVTSHTEAYEACCESPCDEPWIIKLEGAATGGQFIGQDRDYVELGAFVAPRPCGDLFYFGDARAFWLEGKRFAASAGLGVRWLERGNGYLFGGNVYYDYCEGDQGGFNRIGVGLEMLTTCFDIRVNGYIPLTESNQSSGKTYNYLDGYRATLREKEYAYKGVDAEIGAEVWDGCWFDLYAAIGPYYYGGNKLPDVAGGFARLEAHFLDYFTVEGRVSDDNRYHWNAQGRISVSVPLDTLFSCCTSTDRCLEFFAQPVKRNPLPFFYKCCDWKWNW</sequence>
<dbReference type="Gene3D" id="2.40.160.160">
    <property type="entry name" value="Inverse autotransporter, beta-domain"/>
    <property type="match status" value="1"/>
</dbReference>
<proteinExistence type="predicted"/>
<dbReference type="Pfam" id="PF11924">
    <property type="entry name" value="IAT_beta"/>
    <property type="match status" value="1"/>
</dbReference>
<feature type="signal peptide" evidence="1">
    <location>
        <begin position="1"/>
        <end position="25"/>
    </location>
</feature>
<dbReference type="EMBL" id="CWGJ01000002">
    <property type="protein sequence ID" value="CRX37564.1"/>
    <property type="molecule type" value="Genomic_DNA"/>
</dbReference>
<evidence type="ECO:0000259" key="2">
    <source>
        <dbReference type="Pfam" id="PF11924"/>
    </source>
</evidence>
<dbReference type="Proteomes" id="UP000220251">
    <property type="component" value="Unassembled WGS sequence"/>
</dbReference>
<reference evidence="4" key="1">
    <citation type="submission" date="2015-06" db="EMBL/GenBank/DDBJ databases">
        <authorList>
            <person name="Bertelli C."/>
        </authorList>
    </citation>
    <scope>NUCLEOTIDE SEQUENCE [LARGE SCALE GENOMIC DNA]</scope>
    <source>
        <strain evidence="4">CRIB-30</strain>
    </source>
</reference>
<dbReference type="RefSeq" id="WP_098037425.1">
    <property type="nucleotide sequence ID" value="NZ_CWGJ01000002.1"/>
</dbReference>
<dbReference type="InterPro" id="IPR038177">
    <property type="entry name" value="IAT_beta_sf"/>
</dbReference>
<dbReference type="InterPro" id="IPR024519">
    <property type="entry name" value="IAT_beta"/>
</dbReference>
<keyword evidence="4" id="KW-1185">Reference proteome</keyword>
<feature type="chain" id="PRO_5005218492" evidence="1">
    <location>
        <begin position="26"/>
        <end position="292"/>
    </location>
</feature>
<dbReference type="AlphaFoldDB" id="A0A0H5DPX2"/>
<dbReference type="OrthoDB" id="21189at2"/>
<evidence type="ECO:0000256" key="1">
    <source>
        <dbReference type="SAM" id="SignalP"/>
    </source>
</evidence>
<feature type="domain" description="Inverse autotransporter beta-domain" evidence="2">
    <location>
        <begin position="87"/>
        <end position="190"/>
    </location>
</feature>
<protein>
    <submittedName>
        <fullName evidence="3">Putative secreted protein</fullName>
    </submittedName>
</protein>